<dbReference type="Proteomes" id="UP000078559">
    <property type="component" value="Unassembled WGS sequence"/>
</dbReference>
<evidence type="ECO:0000313" key="2">
    <source>
        <dbReference type="Proteomes" id="UP000078559"/>
    </source>
</evidence>
<evidence type="ECO:0000313" key="1">
    <source>
        <dbReference type="EMBL" id="KUI63447.1"/>
    </source>
</evidence>
<organism evidence="1 2">
    <name type="scientific">Cytospora mali</name>
    <name type="common">Apple Valsa canker fungus</name>
    <name type="synonym">Valsa mali</name>
    <dbReference type="NCBI Taxonomy" id="578113"/>
    <lineage>
        <taxon>Eukaryota</taxon>
        <taxon>Fungi</taxon>
        <taxon>Dikarya</taxon>
        <taxon>Ascomycota</taxon>
        <taxon>Pezizomycotina</taxon>
        <taxon>Sordariomycetes</taxon>
        <taxon>Sordariomycetidae</taxon>
        <taxon>Diaporthales</taxon>
        <taxon>Cytosporaceae</taxon>
        <taxon>Cytospora</taxon>
    </lineage>
</organism>
<sequence>MAIEFKIFTATDKLRKTAEVAAEQLDGRERVKSSQDEGSATELYKYTWSPQHEEIVNQFLEDHD</sequence>
<keyword evidence="2" id="KW-1185">Reference proteome</keyword>
<accession>A0A194VHH7</accession>
<protein>
    <submittedName>
        <fullName evidence="1">Uncharacterized protein</fullName>
    </submittedName>
</protein>
<proteinExistence type="predicted"/>
<name>A0A194VHH7_CYTMA</name>
<gene>
    <name evidence="1" type="ORF">VM1G_12001</name>
</gene>
<reference evidence="1" key="1">
    <citation type="submission" date="2014-12" db="EMBL/GenBank/DDBJ databases">
        <title>Genome Sequence of Valsa Canker Pathogens Uncovers a Specific Adaption of Colonization on Woody Bark.</title>
        <authorList>
            <person name="Yin Z."/>
            <person name="Liu H."/>
            <person name="Gao X."/>
            <person name="Li Z."/>
            <person name="Song N."/>
            <person name="Ke X."/>
            <person name="Dai Q."/>
            <person name="Wu Y."/>
            <person name="Sun Y."/>
            <person name="Xu J.-R."/>
            <person name="Kang Z.K."/>
            <person name="Wang L."/>
            <person name="Huang L."/>
        </authorList>
    </citation>
    <scope>NUCLEOTIDE SEQUENCE [LARGE SCALE GENOMIC DNA]</scope>
    <source>
        <strain evidence="1">03-8</strain>
    </source>
</reference>
<dbReference type="AlphaFoldDB" id="A0A194VHH7"/>
<dbReference type="EMBL" id="KN796113">
    <property type="protein sequence ID" value="KUI63447.1"/>
    <property type="molecule type" value="Genomic_DNA"/>
</dbReference>
<dbReference type="SMR" id="A0A194VHH7"/>